<feature type="chain" id="PRO_5014696000" evidence="1">
    <location>
        <begin position="23"/>
        <end position="238"/>
    </location>
</feature>
<dbReference type="OrthoDB" id="1094316at2"/>
<proteinExistence type="predicted"/>
<reference evidence="2 3" key="1">
    <citation type="submission" date="2017-11" db="EMBL/GenBank/DDBJ databases">
        <title>Genomic Encyclopedia of Archaeal and Bacterial Type Strains, Phase II (KMG-II): From Individual Species to Whole Genera.</title>
        <authorList>
            <person name="Goeker M."/>
        </authorList>
    </citation>
    <scope>NUCLEOTIDE SEQUENCE [LARGE SCALE GENOMIC DNA]</scope>
    <source>
        <strain evidence="2 3">DSM 27268</strain>
    </source>
</reference>
<sequence>MKNIRFIGLISFMAVISISSFAQVFYPPYPPYPPSDYHAYHPYHNNDDQYAYRNASNSHPLLFSLNYNVAGTLGSAHDFVGNVSPRGWYASLLYPINANWAVGLSGGYQDYYQKIPRQVYHQPGSDISAVQTHVIESIPIMATGQYSFSTDHFLHPYVSLGIGVNNIDYQQWWGEYKQSDNRWKFAVSPAVGLEVPFTKSNSVGLNIQAGYAYSPYNQNGINNVSNWFGRIGLFASLR</sequence>
<dbReference type="AlphaFoldDB" id="A0A2M9CUE4"/>
<evidence type="ECO:0000313" key="2">
    <source>
        <dbReference type="EMBL" id="PJJ75513.1"/>
    </source>
</evidence>
<keyword evidence="3" id="KW-1185">Reference proteome</keyword>
<keyword evidence="1" id="KW-0732">Signal</keyword>
<dbReference type="Proteomes" id="UP000230000">
    <property type="component" value="Unassembled WGS sequence"/>
</dbReference>
<evidence type="ECO:0000313" key="3">
    <source>
        <dbReference type="Proteomes" id="UP000230000"/>
    </source>
</evidence>
<dbReference type="RefSeq" id="WP_100314111.1">
    <property type="nucleotide sequence ID" value="NZ_PGFG01000001.1"/>
</dbReference>
<dbReference type="EMBL" id="PGFG01000001">
    <property type="protein sequence ID" value="PJJ75513.1"/>
    <property type="molecule type" value="Genomic_DNA"/>
</dbReference>
<dbReference type="Gene3D" id="2.40.160.20">
    <property type="match status" value="1"/>
</dbReference>
<dbReference type="InterPro" id="IPR011250">
    <property type="entry name" value="OMP/PagP_B-barrel"/>
</dbReference>
<protein>
    <submittedName>
        <fullName evidence="2">Outer membrane protein with beta-barrel domain</fullName>
    </submittedName>
</protein>
<accession>A0A2M9CUE4</accession>
<evidence type="ECO:0000256" key="1">
    <source>
        <dbReference type="SAM" id="SignalP"/>
    </source>
</evidence>
<dbReference type="SUPFAM" id="SSF56925">
    <property type="entry name" value="OMPA-like"/>
    <property type="match status" value="1"/>
</dbReference>
<feature type="signal peptide" evidence="1">
    <location>
        <begin position="1"/>
        <end position="22"/>
    </location>
</feature>
<gene>
    <name evidence="2" type="ORF">BXY57_1092</name>
</gene>
<name>A0A2M9CUE4_9BACT</name>
<comment type="caution">
    <text evidence="2">The sequence shown here is derived from an EMBL/GenBank/DDBJ whole genome shotgun (WGS) entry which is preliminary data.</text>
</comment>
<organism evidence="2 3">
    <name type="scientific">Thermoflavifilum aggregans</name>
    <dbReference type="NCBI Taxonomy" id="454188"/>
    <lineage>
        <taxon>Bacteria</taxon>
        <taxon>Pseudomonadati</taxon>
        <taxon>Bacteroidota</taxon>
        <taxon>Chitinophagia</taxon>
        <taxon>Chitinophagales</taxon>
        <taxon>Chitinophagaceae</taxon>
        <taxon>Thermoflavifilum</taxon>
    </lineage>
</organism>